<feature type="transmembrane region" description="Helical" evidence="6">
    <location>
        <begin position="169"/>
        <end position="192"/>
    </location>
</feature>
<dbReference type="STRING" id="67386.AQI95_07845"/>
<dbReference type="GO" id="GO:0005886">
    <property type="term" value="C:plasma membrane"/>
    <property type="evidence" value="ECO:0007669"/>
    <property type="project" value="UniProtKB-SubCell"/>
</dbReference>
<feature type="transmembrane region" description="Helical" evidence="6">
    <location>
        <begin position="204"/>
        <end position="229"/>
    </location>
</feature>
<feature type="transmembrane region" description="Helical" evidence="6">
    <location>
        <begin position="343"/>
        <end position="365"/>
    </location>
</feature>
<dbReference type="InterPro" id="IPR050189">
    <property type="entry name" value="MFS_Efflux_Transporters"/>
</dbReference>
<evidence type="ECO:0000256" key="4">
    <source>
        <dbReference type="ARBA" id="ARBA00022989"/>
    </source>
</evidence>
<feature type="transmembrane region" description="Helical" evidence="6">
    <location>
        <begin position="139"/>
        <end position="163"/>
    </location>
</feature>
<keyword evidence="3 6" id="KW-0812">Transmembrane</keyword>
<feature type="domain" description="Major facilitator superfamily (MFS) profile" evidence="7">
    <location>
        <begin position="14"/>
        <end position="393"/>
    </location>
</feature>
<comment type="caution">
    <text evidence="8">The sequence shown here is derived from an EMBL/GenBank/DDBJ whole genome shotgun (WGS) entry which is preliminary data.</text>
</comment>
<dbReference type="InterPro" id="IPR020846">
    <property type="entry name" value="MFS_dom"/>
</dbReference>
<feature type="transmembrane region" description="Helical" evidence="6">
    <location>
        <begin position="279"/>
        <end position="299"/>
    </location>
</feature>
<feature type="transmembrane region" description="Helical" evidence="6">
    <location>
        <begin position="79"/>
        <end position="100"/>
    </location>
</feature>
<dbReference type="InterPro" id="IPR036259">
    <property type="entry name" value="MFS_trans_sf"/>
</dbReference>
<dbReference type="OrthoDB" id="9814237at2"/>
<organism evidence="8 9">
    <name type="scientific">Streptomyces yokosukanensis</name>
    <dbReference type="NCBI Taxonomy" id="67386"/>
    <lineage>
        <taxon>Bacteria</taxon>
        <taxon>Bacillati</taxon>
        <taxon>Actinomycetota</taxon>
        <taxon>Actinomycetes</taxon>
        <taxon>Kitasatosporales</taxon>
        <taxon>Streptomycetaceae</taxon>
        <taxon>Streptomyces</taxon>
    </lineage>
</organism>
<dbReference type="PROSITE" id="PS50850">
    <property type="entry name" value="MFS"/>
    <property type="match status" value="1"/>
</dbReference>
<evidence type="ECO:0000313" key="8">
    <source>
        <dbReference type="EMBL" id="KUN08625.1"/>
    </source>
</evidence>
<dbReference type="AlphaFoldDB" id="A0A101PBV3"/>
<keyword evidence="2" id="KW-1003">Cell membrane</keyword>
<feature type="transmembrane region" description="Helical" evidence="6">
    <location>
        <begin position="371"/>
        <end position="389"/>
    </location>
</feature>
<dbReference type="SUPFAM" id="SSF103473">
    <property type="entry name" value="MFS general substrate transporter"/>
    <property type="match status" value="1"/>
</dbReference>
<gene>
    <name evidence="8" type="ORF">AQI95_07845</name>
</gene>
<dbReference type="Proteomes" id="UP000053127">
    <property type="component" value="Unassembled WGS sequence"/>
</dbReference>
<evidence type="ECO:0000256" key="2">
    <source>
        <dbReference type="ARBA" id="ARBA00022475"/>
    </source>
</evidence>
<reference evidence="8 9" key="1">
    <citation type="submission" date="2015-10" db="EMBL/GenBank/DDBJ databases">
        <title>Draft genome sequence of Streptomyces yokosukanensis DSM 40224, type strain for the species Streptomyces yokosukanensis.</title>
        <authorList>
            <person name="Ruckert C."/>
            <person name="Winkler A."/>
            <person name="Kalinowski J."/>
            <person name="Kampfer P."/>
            <person name="Glaeser S."/>
        </authorList>
    </citation>
    <scope>NUCLEOTIDE SEQUENCE [LARGE SCALE GENOMIC DNA]</scope>
    <source>
        <strain evidence="8 9">DSM 40224</strain>
    </source>
</reference>
<dbReference type="GO" id="GO:0022857">
    <property type="term" value="F:transmembrane transporter activity"/>
    <property type="evidence" value="ECO:0007669"/>
    <property type="project" value="InterPro"/>
</dbReference>
<evidence type="ECO:0000259" key="7">
    <source>
        <dbReference type="PROSITE" id="PS50850"/>
    </source>
</evidence>
<evidence type="ECO:0000256" key="6">
    <source>
        <dbReference type="SAM" id="Phobius"/>
    </source>
</evidence>
<evidence type="ECO:0000256" key="3">
    <source>
        <dbReference type="ARBA" id="ARBA00022692"/>
    </source>
</evidence>
<dbReference type="PANTHER" id="PTHR43124">
    <property type="entry name" value="PURINE EFFLUX PUMP PBUE"/>
    <property type="match status" value="1"/>
</dbReference>
<keyword evidence="5 6" id="KW-0472">Membrane</keyword>
<feature type="transmembrane region" description="Helical" evidence="6">
    <location>
        <begin position="249"/>
        <end position="267"/>
    </location>
</feature>
<feature type="transmembrane region" description="Helical" evidence="6">
    <location>
        <begin position="106"/>
        <end position="127"/>
    </location>
</feature>
<dbReference type="PANTHER" id="PTHR43124:SF10">
    <property type="entry name" value="PURINE EFFLUX PUMP PBUE"/>
    <property type="match status" value="1"/>
</dbReference>
<dbReference type="Gene3D" id="1.20.1250.20">
    <property type="entry name" value="MFS general substrate transporter like domains"/>
    <property type="match status" value="1"/>
</dbReference>
<dbReference type="EMBL" id="LMWN01000008">
    <property type="protein sequence ID" value="KUN08625.1"/>
    <property type="molecule type" value="Genomic_DNA"/>
</dbReference>
<keyword evidence="9" id="KW-1185">Reference proteome</keyword>
<sequence>MTTPSSSSFRRPVWLYALTVAAFAVQTDDFVIVGVLRSIADGTGRSETAAGQLVTVYSLVYALAAPAWSLLLDRVARRTALLAALAVFCAANFAALFVGGSFPALMVLRAVAALAAAVVLPAALAAASTQAPPEQQGRYLATVMTGLTGAVLLGVPAGTWVGAALGWQATFAFGGLLGLAALAWAAVLLPVAERATEHRTVGDLIRPLLHGAVAAVLVVTVLTVAGNLAFQTYLQPFLSGLAGVSPRSLAVLLVCSGAGGILGTQYAGRLVDRWAPLRAFVLASCAFCAALVAFALLWVVRPVPVAVVAVLLMVWSAAAWAVPPSIQALMLARAGTRAAGQAVAVHSSSVYAGAALGGVLGGLVIALRPGLLPMAAAFSVLVALALTLATRTRTAPRARAVGGPERERVQGPR</sequence>
<proteinExistence type="predicted"/>
<dbReference type="Pfam" id="PF07690">
    <property type="entry name" value="MFS_1"/>
    <property type="match status" value="1"/>
</dbReference>
<name>A0A101PBV3_9ACTN</name>
<evidence type="ECO:0000256" key="5">
    <source>
        <dbReference type="ARBA" id="ARBA00023136"/>
    </source>
</evidence>
<feature type="transmembrane region" description="Helical" evidence="6">
    <location>
        <begin position="51"/>
        <end position="72"/>
    </location>
</feature>
<comment type="subcellular location">
    <subcellularLocation>
        <location evidence="1">Cell membrane</location>
        <topology evidence="1">Multi-pass membrane protein</topology>
    </subcellularLocation>
</comment>
<dbReference type="InterPro" id="IPR011701">
    <property type="entry name" value="MFS"/>
</dbReference>
<evidence type="ECO:0000256" key="1">
    <source>
        <dbReference type="ARBA" id="ARBA00004651"/>
    </source>
</evidence>
<protein>
    <submittedName>
        <fullName evidence="8">MFS transporter</fullName>
    </submittedName>
</protein>
<evidence type="ECO:0000313" key="9">
    <source>
        <dbReference type="Proteomes" id="UP000053127"/>
    </source>
</evidence>
<accession>A0A101PBV3</accession>
<feature type="transmembrane region" description="Helical" evidence="6">
    <location>
        <begin position="305"/>
        <end position="322"/>
    </location>
</feature>
<keyword evidence="4 6" id="KW-1133">Transmembrane helix</keyword>